<protein>
    <submittedName>
        <fullName evidence="1">ABC1-domain-containing protein</fullName>
    </submittedName>
</protein>
<organism evidence="1 2">
    <name type="scientific">Russula earlei</name>
    <dbReference type="NCBI Taxonomy" id="71964"/>
    <lineage>
        <taxon>Eukaryota</taxon>
        <taxon>Fungi</taxon>
        <taxon>Dikarya</taxon>
        <taxon>Basidiomycota</taxon>
        <taxon>Agaricomycotina</taxon>
        <taxon>Agaricomycetes</taxon>
        <taxon>Russulales</taxon>
        <taxon>Russulaceae</taxon>
        <taxon>Russula</taxon>
    </lineage>
</organism>
<sequence length="398" mass="44483">MTEANLTRLVSKLTKMRRAALKVDTFTYRSPSDTHVLPPELDRVFRRVQDSAHYMPNWQMGVCIALAESNNILPWTVLGFLLRTIPFAAASIGQVHHAILAASASPTGRPERVAIKVQLPNIAESVTSDLSDIRILLTAGRLLPRGLLLEITLAVMKKELADECNYTLEATSMRSFGSPKKRGGDASFKAQWEWEGSTDRVLVVEHVNGLSVGGDEVHHLPQAERNEIATRSLPTRDPNWSIFLWDAKMGQVELVDFGATRRYSAAFVDDWPRLLLAAARHDREGCLHWSSKLSYLTGKENDAMTNAHVESLQLLATPFREDTPQPFAFGPGSTWAGITADIRERIPIMLRHRLTPPPRETYSLNSGAFLLASRLRVTVDCKRLWDGVIDNYSFSTDL</sequence>
<gene>
    <name evidence="1" type="ORF">F5148DRAFT_1299064</name>
</gene>
<name>A0ACC0UBR4_9AGAM</name>
<proteinExistence type="predicted"/>
<keyword evidence="2" id="KW-1185">Reference proteome</keyword>
<evidence type="ECO:0000313" key="1">
    <source>
        <dbReference type="EMBL" id="KAI9509005.1"/>
    </source>
</evidence>
<comment type="caution">
    <text evidence="1">The sequence shown here is derived from an EMBL/GenBank/DDBJ whole genome shotgun (WGS) entry which is preliminary data.</text>
</comment>
<dbReference type="Proteomes" id="UP001207468">
    <property type="component" value="Unassembled WGS sequence"/>
</dbReference>
<dbReference type="EMBL" id="JAGFNK010000074">
    <property type="protein sequence ID" value="KAI9509005.1"/>
    <property type="molecule type" value="Genomic_DNA"/>
</dbReference>
<accession>A0ACC0UBR4</accession>
<reference evidence="1" key="1">
    <citation type="submission" date="2021-03" db="EMBL/GenBank/DDBJ databases">
        <title>Evolutionary priming and transition to the ectomycorrhizal habit in an iconic lineage of mushroom-forming fungi: is preadaptation a requirement?</title>
        <authorList>
            <consortium name="DOE Joint Genome Institute"/>
            <person name="Looney B.P."/>
            <person name="Miyauchi S."/>
            <person name="Morin E."/>
            <person name="Drula E."/>
            <person name="Courty P.E."/>
            <person name="Chicoki N."/>
            <person name="Fauchery L."/>
            <person name="Kohler A."/>
            <person name="Kuo A."/>
            <person name="LaButti K."/>
            <person name="Pangilinan J."/>
            <person name="Lipzen A."/>
            <person name="Riley R."/>
            <person name="Andreopoulos W."/>
            <person name="He G."/>
            <person name="Johnson J."/>
            <person name="Barry K.W."/>
            <person name="Grigoriev I.V."/>
            <person name="Nagy L."/>
            <person name="Hibbett D."/>
            <person name="Henrissat B."/>
            <person name="Matheny P.B."/>
            <person name="Labbe J."/>
            <person name="Martin A.F."/>
        </authorList>
    </citation>
    <scope>NUCLEOTIDE SEQUENCE</scope>
    <source>
        <strain evidence="1">BPL698</strain>
    </source>
</reference>
<evidence type="ECO:0000313" key="2">
    <source>
        <dbReference type="Proteomes" id="UP001207468"/>
    </source>
</evidence>